<feature type="transmembrane region" description="Helical" evidence="1">
    <location>
        <begin position="61"/>
        <end position="82"/>
    </location>
</feature>
<feature type="transmembrane region" description="Helical" evidence="1">
    <location>
        <begin position="444"/>
        <end position="474"/>
    </location>
</feature>
<feature type="transmembrane region" description="Helical" evidence="1">
    <location>
        <begin position="134"/>
        <end position="153"/>
    </location>
</feature>
<sequence length="508" mass="55561">MRLPFPEKISIVPAFFFALTLCLIQISQGTHATFALACFFYILVATHGFNVAGGFTRTSGAFIFFNSVLGVIVGLCMKAYLGEPADSNLLSPDLTIRVVLVGMCMMVVAIYLTRRITPKRALLGRMVTDAKMQTATVGCLIAGVLLNIAFVVFPSGSGSVLSALNQLNRFFPMAVVLGTLNTIRRSGGRRSINLPALLAGFLMFWVGLFGFSKEGMFAPFAAWILTAASQRYKLNRAQIIGAILATIFIFRYLVPYAQYGRNFREENGGTSFATVFSLITNLGYVREQYLQSSEDSYEERILGYFNTPQGFFDRLQMLSIDDALINQTGLSGNFGAYPIVLAFENVVPHFIWKDKPSILIGNIWAHEVGLLGESDESTGISFSSTATGFHMLGWTGILLLAPAIWTLLFTIFDSLCGDTRQTPWGLLVMVLYAHAAPEGDLPSLIYICFYTAFGIIFAAVVGAYVMPVLGTLFIGPEGIELRRTGSIRSIAGRILLPPPSKPDQPHTP</sequence>
<dbReference type="RefSeq" id="WP_353063958.1">
    <property type="nucleotide sequence ID" value="NZ_CP132942.1"/>
</dbReference>
<feature type="transmembrane region" description="Helical" evidence="1">
    <location>
        <begin position="192"/>
        <end position="211"/>
    </location>
</feature>
<proteinExistence type="predicted"/>
<reference evidence="2" key="1">
    <citation type="submission" date="2023-08" db="EMBL/GenBank/DDBJ databases">
        <authorList>
            <person name="Messyasz A."/>
            <person name="Mannisto M.K."/>
            <person name="Kerkhof L.J."/>
            <person name="Haggblom M."/>
        </authorList>
    </citation>
    <scope>NUCLEOTIDE SEQUENCE</scope>
    <source>
        <strain evidence="2">X5P6</strain>
    </source>
</reference>
<gene>
    <name evidence="2" type="ORF">RBB77_22290</name>
</gene>
<feature type="transmembrane region" description="Helical" evidence="1">
    <location>
        <begin position="159"/>
        <end position="180"/>
    </location>
</feature>
<dbReference type="AlphaFoldDB" id="A0AAU7ZQ78"/>
<feature type="transmembrane region" description="Helical" evidence="1">
    <location>
        <begin position="32"/>
        <end position="49"/>
    </location>
</feature>
<keyword evidence="1" id="KW-1133">Transmembrane helix</keyword>
<feature type="transmembrane region" description="Helical" evidence="1">
    <location>
        <begin position="391"/>
        <end position="412"/>
    </location>
</feature>
<feature type="transmembrane region" description="Helical" evidence="1">
    <location>
        <begin position="9"/>
        <end position="26"/>
    </location>
</feature>
<evidence type="ECO:0000313" key="2">
    <source>
        <dbReference type="EMBL" id="XCB33114.1"/>
    </source>
</evidence>
<evidence type="ECO:0000256" key="1">
    <source>
        <dbReference type="SAM" id="Phobius"/>
    </source>
</evidence>
<keyword evidence="1" id="KW-0472">Membrane</keyword>
<name>A0AAU7ZQ78_9BACT</name>
<organism evidence="2">
    <name type="scientific">Tunturiibacter psychrotolerans</name>
    <dbReference type="NCBI Taxonomy" id="3069686"/>
    <lineage>
        <taxon>Bacteria</taxon>
        <taxon>Pseudomonadati</taxon>
        <taxon>Acidobacteriota</taxon>
        <taxon>Terriglobia</taxon>
        <taxon>Terriglobales</taxon>
        <taxon>Acidobacteriaceae</taxon>
        <taxon>Tunturiibacter</taxon>
    </lineage>
</organism>
<protein>
    <recommendedName>
        <fullName evidence="3">Oligosaccharide repeat unit polymerase</fullName>
    </recommendedName>
</protein>
<keyword evidence="1" id="KW-0812">Transmembrane</keyword>
<feature type="transmembrane region" description="Helical" evidence="1">
    <location>
        <begin position="94"/>
        <end position="113"/>
    </location>
</feature>
<dbReference type="EMBL" id="CP132942">
    <property type="protein sequence ID" value="XCB33114.1"/>
    <property type="molecule type" value="Genomic_DNA"/>
</dbReference>
<feature type="transmembrane region" description="Helical" evidence="1">
    <location>
        <begin position="237"/>
        <end position="254"/>
    </location>
</feature>
<accession>A0AAU7ZQ78</accession>
<reference evidence="2" key="2">
    <citation type="journal article" date="2024" name="Environ. Microbiol.">
        <title>Genome analysis and description of Tunturibacter gen. nov. expands the diversity of Terriglobia in tundra soils.</title>
        <authorList>
            <person name="Messyasz A."/>
            <person name="Mannisto M.K."/>
            <person name="Kerkhof L.J."/>
            <person name="Haggblom M.M."/>
        </authorList>
    </citation>
    <scope>NUCLEOTIDE SEQUENCE</scope>
    <source>
        <strain evidence="2">X5P6</strain>
    </source>
</reference>
<evidence type="ECO:0008006" key="3">
    <source>
        <dbReference type="Google" id="ProtNLM"/>
    </source>
</evidence>
<dbReference type="KEGG" id="tpsc:RBB77_22290"/>